<evidence type="ECO:0000313" key="1">
    <source>
        <dbReference type="EMBL" id="CAG8514952.1"/>
    </source>
</evidence>
<keyword evidence="2" id="KW-1185">Reference proteome</keyword>
<dbReference type="EMBL" id="CAJVPL010000616">
    <property type="protein sequence ID" value="CAG8514952.1"/>
    <property type="molecule type" value="Genomic_DNA"/>
</dbReference>
<evidence type="ECO:0000313" key="2">
    <source>
        <dbReference type="Proteomes" id="UP000789831"/>
    </source>
</evidence>
<protein>
    <submittedName>
        <fullName evidence="1">5970_t:CDS:1</fullName>
    </submittedName>
</protein>
<proteinExistence type="predicted"/>
<sequence>MFSFSKVTSFFDYSNINCSIKSFDNYWNRKTSNSDENRNDKVFATEVYPSVFLPSSQSSSIYGTIRIKSGLSSKSRKHLNERPHLVYISSDFNKYPSEENNEFNLPSNFIQKKILHQENSAIKRRSMILDTINEDLAHEGKDASKRNGGSQKLKARSYTNIYMLQKQHEELSRREETEEL</sequence>
<accession>A0A9N9A2S8</accession>
<name>A0A9N9A2S8_9GLOM</name>
<dbReference type="AlphaFoldDB" id="A0A9N9A2S8"/>
<comment type="caution">
    <text evidence="1">The sequence shown here is derived from an EMBL/GenBank/DDBJ whole genome shotgun (WGS) entry which is preliminary data.</text>
</comment>
<organism evidence="1 2">
    <name type="scientific">Ambispora gerdemannii</name>
    <dbReference type="NCBI Taxonomy" id="144530"/>
    <lineage>
        <taxon>Eukaryota</taxon>
        <taxon>Fungi</taxon>
        <taxon>Fungi incertae sedis</taxon>
        <taxon>Mucoromycota</taxon>
        <taxon>Glomeromycotina</taxon>
        <taxon>Glomeromycetes</taxon>
        <taxon>Archaeosporales</taxon>
        <taxon>Ambisporaceae</taxon>
        <taxon>Ambispora</taxon>
    </lineage>
</organism>
<dbReference type="Proteomes" id="UP000789831">
    <property type="component" value="Unassembled WGS sequence"/>
</dbReference>
<gene>
    <name evidence="1" type="ORF">AGERDE_LOCUS4935</name>
</gene>
<reference evidence="1" key="1">
    <citation type="submission" date="2021-06" db="EMBL/GenBank/DDBJ databases">
        <authorList>
            <person name="Kallberg Y."/>
            <person name="Tangrot J."/>
            <person name="Rosling A."/>
        </authorList>
    </citation>
    <scope>NUCLEOTIDE SEQUENCE</scope>
    <source>
        <strain evidence="1">MT106</strain>
    </source>
</reference>